<evidence type="ECO:0000259" key="2">
    <source>
        <dbReference type="PROSITE" id="PS50801"/>
    </source>
</evidence>
<keyword evidence="4" id="KW-1185">Reference proteome</keyword>
<evidence type="ECO:0000256" key="1">
    <source>
        <dbReference type="SAM" id="Coils"/>
    </source>
</evidence>
<protein>
    <submittedName>
        <fullName evidence="3">STAS domain-containing protein</fullName>
    </submittedName>
</protein>
<dbReference type="RefSeq" id="WP_153823027.1">
    <property type="nucleotide sequence ID" value="NZ_WJIE01000010.1"/>
</dbReference>
<accession>A0A6N7Q5V6</accession>
<evidence type="ECO:0000313" key="4">
    <source>
        <dbReference type="Proteomes" id="UP000440224"/>
    </source>
</evidence>
<keyword evidence="1" id="KW-0175">Coiled coil</keyword>
<comment type="caution">
    <text evidence="3">The sequence shown here is derived from an EMBL/GenBank/DDBJ whole genome shotgun (WGS) entry which is preliminary data.</text>
</comment>
<proteinExistence type="predicted"/>
<dbReference type="PANTHER" id="PTHR33745">
    <property type="entry name" value="RSBT ANTAGONIST PROTEIN RSBS-RELATED"/>
    <property type="match status" value="1"/>
</dbReference>
<feature type="coiled-coil region" evidence="1">
    <location>
        <begin position="41"/>
        <end position="114"/>
    </location>
</feature>
<name>A0A6N7Q5V6_9BACT</name>
<organism evidence="3 4">
    <name type="scientific">Polyangium spumosum</name>
    <dbReference type="NCBI Taxonomy" id="889282"/>
    <lineage>
        <taxon>Bacteria</taxon>
        <taxon>Pseudomonadati</taxon>
        <taxon>Myxococcota</taxon>
        <taxon>Polyangia</taxon>
        <taxon>Polyangiales</taxon>
        <taxon>Polyangiaceae</taxon>
        <taxon>Polyangium</taxon>
    </lineage>
</organism>
<dbReference type="Gene3D" id="3.30.750.24">
    <property type="entry name" value="STAS domain"/>
    <property type="match status" value="1"/>
</dbReference>
<dbReference type="Pfam" id="PF01740">
    <property type="entry name" value="STAS"/>
    <property type="match status" value="1"/>
</dbReference>
<dbReference type="Proteomes" id="UP000440224">
    <property type="component" value="Unassembled WGS sequence"/>
</dbReference>
<feature type="domain" description="STAS" evidence="2">
    <location>
        <begin position="115"/>
        <end position="226"/>
    </location>
</feature>
<dbReference type="OrthoDB" id="5506858at2"/>
<dbReference type="InterPro" id="IPR051932">
    <property type="entry name" value="Bact_StressResp_Reg"/>
</dbReference>
<dbReference type="AlphaFoldDB" id="A0A6N7Q5V6"/>
<gene>
    <name evidence="3" type="ORF">GF068_30555</name>
</gene>
<dbReference type="EMBL" id="WJIE01000010">
    <property type="protein sequence ID" value="MRG96231.1"/>
    <property type="molecule type" value="Genomic_DNA"/>
</dbReference>
<sequence length="231" mass="25149">MRCSQCVFEREGAGAPPLPEFLDQFASCDGCPKLAGADPVVLSLSQRLREAGRALRRAESRLRQREQELAEERTAHGRYEARMAELESLHKASTTELEAQIALAERQRAQIEELSTPMIDVDEGVLALPIIGALDAWRTASLTDALLAEVQARRVRHVVLDLTGLREVDAETAALLVQVCAAVRLLGAEAWLSGVRGAVAQALVEMAGDLSAFSTVRSVKEVIRRSRGLGR</sequence>
<dbReference type="InterPro" id="IPR002645">
    <property type="entry name" value="STAS_dom"/>
</dbReference>
<dbReference type="InterPro" id="IPR036513">
    <property type="entry name" value="STAS_dom_sf"/>
</dbReference>
<evidence type="ECO:0000313" key="3">
    <source>
        <dbReference type="EMBL" id="MRG96231.1"/>
    </source>
</evidence>
<reference evidence="3 4" key="1">
    <citation type="submission" date="2019-10" db="EMBL/GenBank/DDBJ databases">
        <title>A soil myxobacterium in the family Polyangiaceae.</title>
        <authorList>
            <person name="Li Y."/>
            <person name="Wang J."/>
        </authorList>
    </citation>
    <scope>NUCLEOTIDE SEQUENCE [LARGE SCALE GENOMIC DNA]</scope>
    <source>
        <strain evidence="3 4">DSM 14734</strain>
    </source>
</reference>
<dbReference type="CDD" id="cd07041">
    <property type="entry name" value="STAS_RsbR_RsbS_like"/>
    <property type="match status" value="1"/>
</dbReference>
<dbReference type="PROSITE" id="PS50801">
    <property type="entry name" value="STAS"/>
    <property type="match status" value="1"/>
</dbReference>
<dbReference type="SUPFAM" id="SSF52091">
    <property type="entry name" value="SpoIIaa-like"/>
    <property type="match status" value="1"/>
</dbReference>